<organism evidence="2">
    <name type="scientific">Fagus sylvatica</name>
    <name type="common">Beechnut</name>
    <dbReference type="NCBI Taxonomy" id="28930"/>
    <lineage>
        <taxon>Eukaryota</taxon>
        <taxon>Viridiplantae</taxon>
        <taxon>Streptophyta</taxon>
        <taxon>Embryophyta</taxon>
        <taxon>Tracheophyta</taxon>
        <taxon>Spermatophyta</taxon>
        <taxon>Magnoliopsida</taxon>
        <taxon>eudicotyledons</taxon>
        <taxon>Gunneridae</taxon>
        <taxon>Pentapetalae</taxon>
        <taxon>rosids</taxon>
        <taxon>fabids</taxon>
        <taxon>Fagales</taxon>
        <taxon>Fagaceae</taxon>
        <taxon>Fagus</taxon>
    </lineage>
</organism>
<feature type="region of interest" description="Disordered" evidence="1">
    <location>
        <begin position="385"/>
        <end position="407"/>
    </location>
</feature>
<evidence type="ECO:0000313" key="2">
    <source>
        <dbReference type="EMBL" id="SPD33238.1"/>
    </source>
</evidence>
<protein>
    <submittedName>
        <fullName evidence="2">Uncharacterized protein</fullName>
    </submittedName>
</protein>
<dbReference type="PANTHER" id="PTHR31973">
    <property type="entry name" value="POLYPROTEIN, PUTATIVE-RELATED"/>
    <property type="match status" value="1"/>
</dbReference>
<reference evidence="2" key="1">
    <citation type="submission" date="2018-02" db="EMBL/GenBank/DDBJ databases">
        <authorList>
            <person name="Cohen D.B."/>
            <person name="Kent A.D."/>
        </authorList>
    </citation>
    <scope>NUCLEOTIDE SEQUENCE</scope>
</reference>
<sequence>MPIRVLQPGEELSIDTAQQPEWVSDPSISLGDAVSEGAVVNGEHLNIFDPDWLDDGLEGPDFIDDIFIESVNVNESTPVNDYVYVDEHTTPTRPLVNVNANFIMPIAYVGAEDECVEKPVDDELNSVYDFDDDARQHYKDFNVQIDMQKTYRAKRKAREMLDGDERLEYAKLREYAEMIRSTNKGSHVILETKILDKGDERPIFNRMYIKYHVQKLFKEDIGDPEELKLGLELRVALWKCACASTKREFERNMEYLKCLDEKAWGYLEAIPKQQWTKTHFTKRALSDCLVNNLTRSQPIVRAQWFSSSSPTNYEPRETWSSMPSSSSQPVGRGSGIAGTDYRGSRRFVGVGTTRTDGVGVVGGVGVTSNGASRIDSVAGRVDAVSGVGRGVGRPPKKVANGGKGKKSSAIGHDVQQLVIVMLTYVSL</sequence>
<evidence type="ECO:0000256" key="1">
    <source>
        <dbReference type="SAM" id="MobiDB-lite"/>
    </source>
</evidence>
<dbReference type="EMBL" id="OIVN01006444">
    <property type="protein sequence ID" value="SPD33238.1"/>
    <property type="molecule type" value="Genomic_DNA"/>
</dbReference>
<name>A0A2N9J8Q5_FAGSY</name>
<gene>
    <name evidence="2" type="ORF">FSB_LOCUS61120</name>
</gene>
<dbReference type="AlphaFoldDB" id="A0A2N9J8Q5"/>
<proteinExistence type="predicted"/>
<feature type="region of interest" description="Disordered" evidence="1">
    <location>
        <begin position="307"/>
        <end position="339"/>
    </location>
</feature>
<dbReference type="PANTHER" id="PTHR31973:SF199">
    <property type="entry name" value="SWIM-TYPE DOMAIN-CONTAINING PROTEIN"/>
    <property type="match status" value="1"/>
</dbReference>
<accession>A0A2N9J8Q5</accession>